<keyword evidence="6" id="KW-1185">Reference proteome</keyword>
<dbReference type="NCBIfam" id="TIGR04183">
    <property type="entry name" value="Por_Secre_tail"/>
    <property type="match status" value="1"/>
</dbReference>
<name>A0A2W7HYQ2_9FLAO</name>
<dbReference type="EMBL" id="QKYV01000005">
    <property type="protein sequence ID" value="PZW39726.1"/>
    <property type="molecule type" value="Genomic_DNA"/>
</dbReference>
<feature type="domain" description="Secretion system C-terminal sorting" evidence="4">
    <location>
        <begin position="228"/>
        <end position="296"/>
    </location>
</feature>
<evidence type="ECO:0000313" key="6">
    <source>
        <dbReference type="Proteomes" id="UP000249542"/>
    </source>
</evidence>
<dbReference type="RefSeq" id="WP_111541367.1">
    <property type="nucleotide sequence ID" value="NZ_QKYV01000005.1"/>
</dbReference>
<keyword evidence="1 3" id="KW-0732">Signal</keyword>
<reference evidence="5 6" key="1">
    <citation type="submission" date="2018-06" db="EMBL/GenBank/DDBJ databases">
        <title>Genomic Encyclopedia of Archaeal and Bacterial Type Strains, Phase II (KMG-II): from individual species to whole genera.</title>
        <authorList>
            <person name="Goeker M."/>
        </authorList>
    </citation>
    <scope>NUCLEOTIDE SEQUENCE [LARGE SCALE GENOMIC DNA]</scope>
    <source>
        <strain evidence="5 6">DSM 15361</strain>
    </source>
</reference>
<feature type="region of interest" description="Disordered" evidence="2">
    <location>
        <begin position="34"/>
        <end position="56"/>
    </location>
</feature>
<evidence type="ECO:0000259" key="4">
    <source>
        <dbReference type="Pfam" id="PF18962"/>
    </source>
</evidence>
<dbReference type="Proteomes" id="UP000249542">
    <property type="component" value="Unassembled WGS sequence"/>
</dbReference>
<evidence type="ECO:0000256" key="1">
    <source>
        <dbReference type="ARBA" id="ARBA00022729"/>
    </source>
</evidence>
<dbReference type="Pfam" id="PF18962">
    <property type="entry name" value="Por_Secre_tail"/>
    <property type="match status" value="1"/>
</dbReference>
<gene>
    <name evidence="5" type="ORF">LX95_02090</name>
</gene>
<accession>A0A2W7HYQ2</accession>
<sequence>MKKITLLAAAFAVSTFMNAQDVLSHSADNTFTDGGGVACASDPDETPGTGDESTSDNIWYRNYTPSDFGYTGDFNIEGANFFIQFSDFSGNNPTHDYTVRFYISSAAFPGGELTEIGSIALQTSVAEDEVLVEARLENAITLPATTEIIVAVDMPDAPETPDNYDVRVGINGAGQNEPTYLTSVDGCGITTPTPVASLGNFPNNNAVLDLVGSGSLALDSAIASQVSLYPNPVNDVLNVTVPSSIQIEGATMYNILGKGTQVEVSANNTINTSSLASGVYLLTINTNEGNITKKVVKQ</sequence>
<evidence type="ECO:0000256" key="3">
    <source>
        <dbReference type="SAM" id="SignalP"/>
    </source>
</evidence>
<dbReference type="AlphaFoldDB" id="A0A2W7HYQ2"/>
<evidence type="ECO:0000313" key="5">
    <source>
        <dbReference type="EMBL" id="PZW39726.1"/>
    </source>
</evidence>
<comment type="caution">
    <text evidence="5">The sequence shown here is derived from an EMBL/GenBank/DDBJ whole genome shotgun (WGS) entry which is preliminary data.</text>
</comment>
<dbReference type="InterPro" id="IPR026444">
    <property type="entry name" value="Secre_tail"/>
</dbReference>
<organism evidence="5 6">
    <name type="scientific">Mesonia algae</name>
    <dbReference type="NCBI Taxonomy" id="213248"/>
    <lineage>
        <taxon>Bacteria</taxon>
        <taxon>Pseudomonadati</taxon>
        <taxon>Bacteroidota</taxon>
        <taxon>Flavobacteriia</taxon>
        <taxon>Flavobacteriales</taxon>
        <taxon>Flavobacteriaceae</taxon>
        <taxon>Mesonia</taxon>
    </lineage>
</organism>
<proteinExistence type="predicted"/>
<feature type="signal peptide" evidence="3">
    <location>
        <begin position="1"/>
        <end position="19"/>
    </location>
</feature>
<protein>
    <submittedName>
        <fullName evidence="5">Putative secreted protein (Por secretion system target)</fullName>
    </submittedName>
</protein>
<evidence type="ECO:0000256" key="2">
    <source>
        <dbReference type="SAM" id="MobiDB-lite"/>
    </source>
</evidence>
<feature type="chain" id="PRO_5015887722" evidence="3">
    <location>
        <begin position="20"/>
        <end position="298"/>
    </location>
</feature>